<protein>
    <submittedName>
        <fullName evidence="2">DUF4097 domain-containing protein</fullName>
    </submittedName>
</protein>
<proteinExistence type="predicted"/>
<accession>A0ABW4BM15</accession>
<dbReference type="EMBL" id="JBHTOH010000038">
    <property type="protein sequence ID" value="MFD1411282.1"/>
    <property type="molecule type" value="Genomic_DNA"/>
</dbReference>
<gene>
    <name evidence="2" type="ORF">ACFQ4R_06665</name>
</gene>
<dbReference type="Proteomes" id="UP001597191">
    <property type="component" value="Unassembled WGS sequence"/>
</dbReference>
<feature type="domain" description="DUF4097" evidence="1">
    <location>
        <begin position="264"/>
        <end position="407"/>
    </location>
</feature>
<evidence type="ECO:0000313" key="2">
    <source>
        <dbReference type="EMBL" id="MFD1411282.1"/>
    </source>
</evidence>
<name>A0ABW4BM15_9LACO</name>
<dbReference type="RefSeq" id="WP_125647436.1">
    <property type="nucleotide sequence ID" value="NZ_JBHTOH010000038.1"/>
</dbReference>
<comment type="caution">
    <text evidence="2">The sequence shown here is derived from an EMBL/GenBank/DDBJ whole genome shotgun (WGS) entry which is preliminary data.</text>
</comment>
<evidence type="ECO:0000259" key="1">
    <source>
        <dbReference type="Pfam" id="PF13349"/>
    </source>
</evidence>
<organism evidence="2 3">
    <name type="scientific">Lapidilactobacillus gannanensis</name>
    <dbReference type="NCBI Taxonomy" id="2486002"/>
    <lineage>
        <taxon>Bacteria</taxon>
        <taxon>Bacillati</taxon>
        <taxon>Bacillota</taxon>
        <taxon>Bacilli</taxon>
        <taxon>Lactobacillales</taxon>
        <taxon>Lactobacillaceae</taxon>
        <taxon>Lapidilactobacillus</taxon>
    </lineage>
</organism>
<evidence type="ECO:0000313" key="3">
    <source>
        <dbReference type="Proteomes" id="UP001597191"/>
    </source>
</evidence>
<dbReference type="InterPro" id="IPR025164">
    <property type="entry name" value="Toastrack_DUF4097"/>
</dbReference>
<feature type="domain" description="DUF4097" evidence="1">
    <location>
        <begin position="106"/>
        <end position="252"/>
    </location>
</feature>
<dbReference type="Pfam" id="PF13349">
    <property type="entry name" value="DUF4097"/>
    <property type="match status" value="2"/>
</dbReference>
<keyword evidence="3" id="KW-1185">Reference proteome</keyword>
<sequence>MFPEIEQTLKKHFSKFNATPETTELYNDLLADLNEATEDRVNQGETPENAVAASLATLTDLDQILTTIASQPQTTHFDNSQLNRLYDRFFATKLVHTLSYSIEQLNQIFIDYRYAKITLAPTTGDKLIVNEYMNADRTNGYATGKIIGDKLKVEQPRRIPLAILRERIEVLIPNQFTGFVYLQNKNGNLQIDDLSGAYILETSLTNGTITSHNLQLNQIHLQTTSGSIQGVFLQAEQIQLLSNSGDLKLTESTGLHPNSMISGKVKSGQIHFAHLTADEINVECLSGNVDSHTLTAKQLNLTDHSGNVQGQGLVGSGHFTSRSGNLSLSFSQINADLTVITTSGSVVIKMPTDSSYHFQTNSNSGRVSLPYGATYLTPRQQRHQNGLVGENPKITVNAKTTSGSIKIF</sequence>
<reference evidence="3" key="1">
    <citation type="journal article" date="2019" name="Int. J. Syst. Evol. Microbiol.">
        <title>The Global Catalogue of Microorganisms (GCM) 10K type strain sequencing project: providing services to taxonomists for standard genome sequencing and annotation.</title>
        <authorList>
            <consortium name="The Broad Institute Genomics Platform"/>
            <consortium name="The Broad Institute Genome Sequencing Center for Infectious Disease"/>
            <person name="Wu L."/>
            <person name="Ma J."/>
        </authorList>
    </citation>
    <scope>NUCLEOTIDE SEQUENCE [LARGE SCALE GENOMIC DNA]</scope>
    <source>
        <strain evidence="3">CCM 8937</strain>
    </source>
</reference>